<dbReference type="Proteomes" id="UP000504637">
    <property type="component" value="Unplaced"/>
</dbReference>
<reference evidence="2" key="2">
    <citation type="submission" date="2020-04" db="EMBL/GenBank/DDBJ databases">
        <authorList>
            <consortium name="NCBI Genome Project"/>
        </authorList>
    </citation>
    <scope>NUCLEOTIDE SEQUENCE</scope>
    <source>
        <strain evidence="2">CBS 342.82</strain>
    </source>
</reference>
<sequence>MNSLNRDRYLYLGAALFLAGSAICVQRAIADIICLIKIEPVAPIPTPEEITVSGEAEGAIKISTLRSLLKSPLDSISGSARSIVVQRCCIDPANVRGIVSDVFSPDRTTHMKATAAVSYLLEATATENLWSETRTVIPYQAHTILNRLSTVDRVKYIIITTEHEAAAAEHAFWDVVGREVRTWAGLRSHRAPVRKGIADDNSAPRALRPTARAVAASQSRRHRRHREVMVLHDGDDAVSEQDIYQRL</sequence>
<dbReference type="AlphaFoldDB" id="A0A6J3M7W1"/>
<reference evidence="2" key="3">
    <citation type="submission" date="2025-08" db="UniProtKB">
        <authorList>
            <consortium name="RefSeq"/>
        </authorList>
    </citation>
    <scope>IDENTIFICATION</scope>
    <source>
        <strain evidence="2">CBS 342.82</strain>
    </source>
</reference>
<reference evidence="2" key="1">
    <citation type="submission" date="2020-01" db="EMBL/GenBank/DDBJ databases">
        <authorList>
            <consortium name="DOE Joint Genome Institute"/>
            <person name="Haridas S."/>
            <person name="Albert R."/>
            <person name="Binder M."/>
            <person name="Bloem J."/>
            <person name="Labutti K."/>
            <person name="Salamov A."/>
            <person name="Andreopoulos B."/>
            <person name="Baker S.E."/>
            <person name="Barry K."/>
            <person name="Bills G."/>
            <person name="Bluhm B.H."/>
            <person name="Cannon C."/>
            <person name="Castanera R."/>
            <person name="Culley D.E."/>
            <person name="Daum C."/>
            <person name="Ezra D."/>
            <person name="Gonzalez J.B."/>
            <person name="Henrissat B."/>
            <person name="Kuo A."/>
            <person name="Liang C."/>
            <person name="Lipzen A."/>
            <person name="Lutzoni F."/>
            <person name="Magnuson J."/>
            <person name="Mondo S."/>
            <person name="Nolan M."/>
            <person name="Ohm R."/>
            <person name="Pangilinan J."/>
            <person name="Park H.-J."/>
            <person name="Ramirez L."/>
            <person name="Alfaro M."/>
            <person name="Sun H."/>
            <person name="Tritt A."/>
            <person name="Yoshinaga Y."/>
            <person name="Zwiers L.-H."/>
            <person name="Turgeon B.G."/>
            <person name="Goodwin S.B."/>
            <person name="Spatafora J.W."/>
            <person name="Crous P.W."/>
            <person name="Grigoriev I.V."/>
        </authorList>
    </citation>
    <scope>NUCLEOTIDE SEQUENCE</scope>
    <source>
        <strain evidence="2">CBS 342.82</strain>
    </source>
</reference>
<evidence type="ECO:0000313" key="1">
    <source>
        <dbReference type="Proteomes" id="UP000504637"/>
    </source>
</evidence>
<dbReference type="RefSeq" id="XP_033461121.1">
    <property type="nucleotide sequence ID" value="XM_033602997.1"/>
</dbReference>
<keyword evidence="1" id="KW-1185">Reference proteome</keyword>
<organism evidence="2">
    <name type="scientific">Dissoconium aciculare CBS 342.82</name>
    <dbReference type="NCBI Taxonomy" id="1314786"/>
    <lineage>
        <taxon>Eukaryota</taxon>
        <taxon>Fungi</taxon>
        <taxon>Dikarya</taxon>
        <taxon>Ascomycota</taxon>
        <taxon>Pezizomycotina</taxon>
        <taxon>Dothideomycetes</taxon>
        <taxon>Dothideomycetidae</taxon>
        <taxon>Mycosphaerellales</taxon>
        <taxon>Dissoconiaceae</taxon>
        <taxon>Dissoconium</taxon>
    </lineage>
</organism>
<gene>
    <name evidence="2" type="ORF">K489DRAFT_369010</name>
</gene>
<evidence type="ECO:0000313" key="2">
    <source>
        <dbReference type="RefSeq" id="XP_033461121.1"/>
    </source>
</evidence>
<proteinExistence type="predicted"/>
<dbReference type="GeneID" id="54360797"/>
<accession>A0A6J3M7W1</accession>
<name>A0A6J3M7W1_9PEZI</name>
<protein>
    <submittedName>
        <fullName evidence="2">Uncharacterized protein</fullName>
    </submittedName>
</protein>